<accession>A0A840CMG8</accession>
<dbReference type="Gene3D" id="2.60.40.2630">
    <property type="match status" value="1"/>
</dbReference>
<dbReference type="CDD" id="cd13120">
    <property type="entry name" value="BF2867_like_N"/>
    <property type="match status" value="1"/>
</dbReference>
<gene>
    <name evidence="1" type="ORF">GGR21_003164</name>
</gene>
<organism evidence="1 2">
    <name type="scientific">Dysgonomonas hofstadii</name>
    <dbReference type="NCBI Taxonomy" id="637886"/>
    <lineage>
        <taxon>Bacteria</taxon>
        <taxon>Pseudomonadati</taxon>
        <taxon>Bacteroidota</taxon>
        <taxon>Bacteroidia</taxon>
        <taxon>Bacteroidales</taxon>
        <taxon>Dysgonomonadaceae</taxon>
        <taxon>Dysgonomonas</taxon>
    </lineage>
</organism>
<reference evidence="1 2" key="1">
    <citation type="submission" date="2020-08" db="EMBL/GenBank/DDBJ databases">
        <title>Genomic Encyclopedia of Type Strains, Phase IV (KMG-IV): sequencing the most valuable type-strain genomes for metagenomic binning, comparative biology and taxonomic classification.</title>
        <authorList>
            <person name="Goeker M."/>
        </authorList>
    </citation>
    <scope>NUCLEOTIDE SEQUENCE [LARGE SCALE GENOMIC DNA]</scope>
    <source>
        <strain evidence="1 2">DSM 104969</strain>
    </source>
</reference>
<keyword evidence="2" id="KW-1185">Reference proteome</keyword>
<evidence type="ECO:0000313" key="2">
    <source>
        <dbReference type="Proteomes" id="UP000555103"/>
    </source>
</evidence>
<evidence type="ECO:0000313" key="1">
    <source>
        <dbReference type="EMBL" id="MBB4037247.1"/>
    </source>
</evidence>
<dbReference type="Gene3D" id="2.60.40.2620">
    <property type="entry name" value="Fimbrillin-like"/>
    <property type="match status" value="1"/>
</dbReference>
<dbReference type="Proteomes" id="UP000555103">
    <property type="component" value="Unassembled WGS sequence"/>
</dbReference>
<dbReference type="AlphaFoldDB" id="A0A840CMG8"/>
<sequence length="501" mass="55245">MKSIKYIYTVLLILLLSCSNDEGYLDNGNEGKSETPASAVKFNLGFQASTKVATDEAFQSIFENGDEVGLFVVKEGEILQATGNYEDNRKLVYNGTNWQLEGDDIFYPTDGTNLSVYAYYPYQDGTNPTDLAFEAGTDQNNAAGYSASDFLLAKAENQTEANINLPFSHTMALIHVEVVRGKNLASITSALEMNLHSCMTSFISDWSTLKATVKTGTVNDIKMLRVENSLNAHIYRALVPAQTIVSGTKLFSFVQTTNGSEIDNIYTTAAETELVAGKVTKWKITLNGEELPEHNYQVGDVYPFTGTPIGIVFEISNEGKNGKIVSLKENQQRWGANKDESADGVPTIRDVNDGKTASQNLVEKRRSGSNFATDYAVFSWLLNTMNESNVYGEWYMPAKNELRSLVAGMSGLTYSQIVNTWTDGNSMPDFTAQACVDARTAFNTKIKNAGGTEMNITNGQYWASTEADATFAWSVHLETGKIHATKRKDDAWGRLRPIMQF</sequence>
<dbReference type="PROSITE" id="PS51257">
    <property type="entry name" value="PROKAR_LIPOPROTEIN"/>
    <property type="match status" value="1"/>
</dbReference>
<protein>
    <recommendedName>
        <fullName evidence="3">Fimbrillin family protein</fullName>
    </recommendedName>
</protein>
<evidence type="ECO:0008006" key="3">
    <source>
        <dbReference type="Google" id="ProtNLM"/>
    </source>
</evidence>
<dbReference type="InterPro" id="IPR025049">
    <property type="entry name" value="Mfa-like_1"/>
</dbReference>
<dbReference type="EMBL" id="JACIEP010000012">
    <property type="protein sequence ID" value="MBB4037247.1"/>
    <property type="molecule type" value="Genomic_DNA"/>
</dbReference>
<dbReference type="RefSeq" id="WP_183308106.1">
    <property type="nucleotide sequence ID" value="NZ_JACIEP010000012.1"/>
</dbReference>
<comment type="caution">
    <text evidence="1">The sequence shown here is derived from an EMBL/GenBank/DDBJ whole genome shotgun (WGS) entry which is preliminary data.</text>
</comment>
<dbReference type="Pfam" id="PF13149">
    <property type="entry name" value="Mfa_like_1"/>
    <property type="match status" value="1"/>
</dbReference>
<proteinExistence type="predicted"/>
<dbReference type="InterPro" id="IPR042278">
    <property type="entry name" value="Mfa-like_1_N"/>
</dbReference>
<name>A0A840CMG8_9BACT</name>